<evidence type="ECO:0000313" key="2">
    <source>
        <dbReference type="EMBL" id="KAK1842922.1"/>
    </source>
</evidence>
<accession>A0AAD9A855</accession>
<gene>
    <name evidence="2" type="ORF">CCHR01_14460</name>
</gene>
<feature type="chain" id="PRO_5041912695" description="Secreted protein" evidence="1">
    <location>
        <begin position="17"/>
        <end position="78"/>
    </location>
</feature>
<evidence type="ECO:0000256" key="1">
    <source>
        <dbReference type="SAM" id="SignalP"/>
    </source>
</evidence>
<evidence type="ECO:0008006" key="4">
    <source>
        <dbReference type="Google" id="ProtNLM"/>
    </source>
</evidence>
<keyword evidence="1" id="KW-0732">Signal</keyword>
<dbReference type="Proteomes" id="UP001243330">
    <property type="component" value="Unassembled WGS sequence"/>
</dbReference>
<sequence>MACIAVYLLFLPLILPHIPCRQEPLSSPAGSSNPGARWSFLHPAIHVKGESHGCSSKEIINRPVTMQPALPKRLLEGS</sequence>
<dbReference type="AlphaFoldDB" id="A0AAD9A855"/>
<organism evidence="2 3">
    <name type="scientific">Colletotrichum chrysophilum</name>
    <dbReference type="NCBI Taxonomy" id="1836956"/>
    <lineage>
        <taxon>Eukaryota</taxon>
        <taxon>Fungi</taxon>
        <taxon>Dikarya</taxon>
        <taxon>Ascomycota</taxon>
        <taxon>Pezizomycotina</taxon>
        <taxon>Sordariomycetes</taxon>
        <taxon>Hypocreomycetidae</taxon>
        <taxon>Glomerellales</taxon>
        <taxon>Glomerellaceae</taxon>
        <taxon>Colletotrichum</taxon>
        <taxon>Colletotrichum gloeosporioides species complex</taxon>
    </lineage>
</organism>
<name>A0AAD9A855_9PEZI</name>
<comment type="caution">
    <text evidence="2">The sequence shown here is derived from an EMBL/GenBank/DDBJ whole genome shotgun (WGS) entry which is preliminary data.</text>
</comment>
<evidence type="ECO:0000313" key="3">
    <source>
        <dbReference type="Proteomes" id="UP001243330"/>
    </source>
</evidence>
<proteinExistence type="predicted"/>
<protein>
    <recommendedName>
        <fullName evidence="4">Secreted protein</fullName>
    </recommendedName>
</protein>
<reference evidence="2" key="1">
    <citation type="submission" date="2023-01" db="EMBL/GenBank/DDBJ databases">
        <title>Colletotrichum chrysophilum M932 genome sequence.</title>
        <authorList>
            <person name="Baroncelli R."/>
        </authorList>
    </citation>
    <scope>NUCLEOTIDE SEQUENCE</scope>
    <source>
        <strain evidence="2">M932</strain>
    </source>
</reference>
<dbReference type="EMBL" id="JAQOWY010000387">
    <property type="protein sequence ID" value="KAK1842922.1"/>
    <property type="molecule type" value="Genomic_DNA"/>
</dbReference>
<feature type="signal peptide" evidence="1">
    <location>
        <begin position="1"/>
        <end position="16"/>
    </location>
</feature>
<keyword evidence="3" id="KW-1185">Reference proteome</keyword>